<dbReference type="InterPro" id="IPR006464">
    <property type="entry name" value="AcTrfase_RimI/Ard1"/>
</dbReference>
<evidence type="ECO:0000259" key="5">
    <source>
        <dbReference type="PROSITE" id="PS51186"/>
    </source>
</evidence>
<keyword evidence="6" id="KW-0689">Ribosomal protein</keyword>
<evidence type="ECO:0000256" key="4">
    <source>
        <dbReference type="ARBA" id="ARBA00023315"/>
    </source>
</evidence>
<dbReference type="EC" id="2.3.1.266" evidence="6"/>
<keyword evidence="2" id="KW-0963">Cytoplasm</keyword>
<evidence type="ECO:0000256" key="3">
    <source>
        <dbReference type="ARBA" id="ARBA00022679"/>
    </source>
</evidence>
<dbReference type="RefSeq" id="WP_265265919.1">
    <property type="nucleotide sequence ID" value="NZ_JAIHOM010000104.1"/>
</dbReference>
<evidence type="ECO:0000313" key="7">
    <source>
        <dbReference type="Proteomes" id="UP001526426"/>
    </source>
</evidence>
<protein>
    <submittedName>
        <fullName evidence="6">Ribosomal protein S18-alanine N-acetyltransferase</fullName>
        <ecNumber evidence="6">2.3.1.266</ecNumber>
    </submittedName>
</protein>
<dbReference type="SUPFAM" id="SSF55729">
    <property type="entry name" value="Acyl-CoA N-acyltransferases (Nat)"/>
    <property type="match status" value="1"/>
</dbReference>
<comment type="similarity">
    <text evidence="1">Belongs to the acetyltransferase family. RimI subfamily.</text>
</comment>
<dbReference type="InterPro" id="IPR000182">
    <property type="entry name" value="GNAT_dom"/>
</dbReference>
<dbReference type="GO" id="GO:0005840">
    <property type="term" value="C:ribosome"/>
    <property type="evidence" value="ECO:0007669"/>
    <property type="project" value="UniProtKB-KW"/>
</dbReference>
<keyword evidence="7" id="KW-1185">Reference proteome</keyword>
<sequence>MTFFQLQLKPLTVEQLDAVVELDRLCLGGLWTMEGYRRELDSPNSELLVLSIPGQSHLLGVGCFWAILEEAHITILAVHPNYHGQGLGKLLLSALLARAGQRGLERATLEVRTSNAVALGLYEKFGFKVAGSRPKYYQNPAEDALILWRSGLQYPSFAQEVAQWQAEAAARLKEYHWHWSETIREVRSPKNP</sequence>
<evidence type="ECO:0000256" key="2">
    <source>
        <dbReference type="ARBA" id="ARBA00022490"/>
    </source>
</evidence>
<organism evidence="6 7">
    <name type="scientific">Spirulina subsalsa FACHB-351</name>
    <dbReference type="NCBI Taxonomy" id="234711"/>
    <lineage>
        <taxon>Bacteria</taxon>
        <taxon>Bacillati</taxon>
        <taxon>Cyanobacteriota</taxon>
        <taxon>Cyanophyceae</taxon>
        <taxon>Spirulinales</taxon>
        <taxon>Spirulinaceae</taxon>
        <taxon>Spirulina</taxon>
    </lineage>
</organism>
<dbReference type="PROSITE" id="PS51186">
    <property type="entry name" value="GNAT"/>
    <property type="match status" value="1"/>
</dbReference>
<accession>A0ABT3L988</accession>
<keyword evidence="4 6" id="KW-0012">Acyltransferase</keyword>
<dbReference type="NCBIfam" id="TIGR01575">
    <property type="entry name" value="rimI"/>
    <property type="match status" value="1"/>
</dbReference>
<dbReference type="Gene3D" id="3.40.630.30">
    <property type="match status" value="1"/>
</dbReference>
<dbReference type="GO" id="GO:0008999">
    <property type="term" value="F:protein-N-terminal-alanine acetyltransferase activity"/>
    <property type="evidence" value="ECO:0007669"/>
    <property type="project" value="UniProtKB-EC"/>
</dbReference>
<dbReference type="PANTHER" id="PTHR43420:SF44">
    <property type="entry name" value="ACETYLTRANSFERASE YPEA"/>
    <property type="match status" value="1"/>
</dbReference>
<keyword evidence="3 6" id="KW-0808">Transferase</keyword>
<proteinExistence type="inferred from homology"/>
<dbReference type="PANTHER" id="PTHR43420">
    <property type="entry name" value="ACETYLTRANSFERASE"/>
    <property type="match status" value="1"/>
</dbReference>
<evidence type="ECO:0000256" key="1">
    <source>
        <dbReference type="ARBA" id="ARBA00005395"/>
    </source>
</evidence>
<gene>
    <name evidence="6" type="primary">rimI</name>
    <name evidence="6" type="ORF">K4A83_17365</name>
</gene>
<dbReference type="InterPro" id="IPR050680">
    <property type="entry name" value="YpeA/RimI_acetyltransf"/>
</dbReference>
<evidence type="ECO:0000313" key="6">
    <source>
        <dbReference type="EMBL" id="MCW6038027.1"/>
    </source>
</evidence>
<dbReference type="EMBL" id="JAIHOM010000104">
    <property type="protein sequence ID" value="MCW6038027.1"/>
    <property type="molecule type" value="Genomic_DNA"/>
</dbReference>
<dbReference type="Proteomes" id="UP001526426">
    <property type="component" value="Unassembled WGS sequence"/>
</dbReference>
<keyword evidence="6" id="KW-0687">Ribonucleoprotein</keyword>
<dbReference type="InterPro" id="IPR016181">
    <property type="entry name" value="Acyl_CoA_acyltransferase"/>
</dbReference>
<dbReference type="Pfam" id="PF00583">
    <property type="entry name" value="Acetyltransf_1"/>
    <property type="match status" value="1"/>
</dbReference>
<feature type="domain" description="N-acetyltransferase" evidence="5">
    <location>
        <begin position="6"/>
        <end position="152"/>
    </location>
</feature>
<name>A0ABT3L988_9CYAN</name>
<comment type="caution">
    <text evidence="6">The sequence shown here is derived from an EMBL/GenBank/DDBJ whole genome shotgun (WGS) entry which is preliminary data.</text>
</comment>
<reference evidence="6 7" key="1">
    <citation type="submission" date="2021-08" db="EMBL/GenBank/DDBJ databases">
        <title>Draft genome sequence of Spirulina subsalsa with high tolerance to salinity and hype-accumulation of phycocyanin.</title>
        <authorList>
            <person name="Pei H."/>
            <person name="Jiang L."/>
        </authorList>
    </citation>
    <scope>NUCLEOTIDE SEQUENCE [LARGE SCALE GENOMIC DNA]</scope>
    <source>
        <strain evidence="6 7">FACHB-351</strain>
    </source>
</reference>